<dbReference type="Proteomes" id="UP000828941">
    <property type="component" value="Chromosome 9"/>
</dbReference>
<gene>
    <name evidence="1" type="ORF">L6164_023390</name>
</gene>
<evidence type="ECO:0000313" key="2">
    <source>
        <dbReference type="Proteomes" id="UP000828941"/>
    </source>
</evidence>
<evidence type="ECO:0000313" key="1">
    <source>
        <dbReference type="EMBL" id="KAI4323810.1"/>
    </source>
</evidence>
<name>A0ACB9MLR7_BAUVA</name>
<accession>A0ACB9MLR7</accession>
<reference evidence="1 2" key="1">
    <citation type="journal article" date="2022" name="DNA Res.">
        <title>Chromosomal-level genome assembly of the orchid tree Bauhinia variegata (Leguminosae; Cercidoideae) supports the allotetraploid origin hypothesis of Bauhinia.</title>
        <authorList>
            <person name="Zhong Y."/>
            <person name="Chen Y."/>
            <person name="Zheng D."/>
            <person name="Pang J."/>
            <person name="Liu Y."/>
            <person name="Luo S."/>
            <person name="Meng S."/>
            <person name="Qian L."/>
            <person name="Wei D."/>
            <person name="Dai S."/>
            <person name="Zhou R."/>
        </authorList>
    </citation>
    <scope>NUCLEOTIDE SEQUENCE [LARGE SCALE GENOMIC DNA]</scope>
    <source>
        <strain evidence="1">BV-YZ2020</strain>
    </source>
</reference>
<protein>
    <submittedName>
        <fullName evidence="1">Uncharacterized protein</fullName>
    </submittedName>
</protein>
<dbReference type="EMBL" id="CM039434">
    <property type="protein sequence ID" value="KAI4323810.1"/>
    <property type="molecule type" value="Genomic_DNA"/>
</dbReference>
<sequence length="475" mass="53397">MTSAFERFQELLRKCLGHGLEEWRQVEIFYQGCSVETQILIDAACGGSISNKSPEETYELLELLASNHQQTAGDRDSRSGVYELNTLDTILAQNEQLAQQVASMNKKLEAFQLPNPVGGTKSHHHQEGTIIKPKPSKTQGLLENTDHHQVMEETDQAENVPTSGPKSRTSCGSPMRKKKNDMKQYNTPKPAVKHIPDNDRCFRIDIINACVNDVVEENIVKLPLEKVLTCYDELFASDGLGIVECKAMLDALPIHVSPHFSVLSIGKIETIETKPAPPKLELKPLPVHLKYVFLGEEETYLVIISSELTPLEEERLLRVLREHKGAIGWTIEDLKGYNQIPIAPEDQEKTAFTCPFGVFAYRHMPFRLCNALATFQRCVIAIFSEMIGDIIEVFMDDFSVFGSSFDNCLHNLAKVLKRCEEVHLILNWEKCHYMVKEGIVLGHRTSSQGIEVDQAKIEVIENLPPPSNVAGFDET</sequence>
<keyword evidence="2" id="KW-1185">Reference proteome</keyword>
<comment type="caution">
    <text evidence="1">The sequence shown here is derived from an EMBL/GenBank/DDBJ whole genome shotgun (WGS) entry which is preliminary data.</text>
</comment>
<organism evidence="1 2">
    <name type="scientific">Bauhinia variegata</name>
    <name type="common">Purple orchid tree</name>
    <name type="synonym">Phanera variegata</name>
    <dbReference type="NCBI Taxonomy" id="167791"/>
    <lineage>
        <taxon>Eukaryota</taxon>
        <taxon>Viridiplantae</taxon>
        <taxon>Streptophyta</taxon>
        <taxon>Embryophyta</taxon>
        <taxon>Tracheophyta</taxon>
        <taxon>Spermatophyta</taxon>
        <taxon>Magnoliopsida</taxon>
        <taxon>eudicotyledons</taxon>
        <taxon>Gunneridae</taxon>
        <taxon>Pentapetalae</taxon>
        <taxon>rosids</taxon>
        <taxon>fabids</taxon>
        <taxon>Fabales</taxon>
        <taxon>Fabaceae</taxon>
        <taxon>Cercidoideae</taxon>
        <taxon>Cercideae</taxon>
        <taxon>Bauhiniinae</taxon>
        <taxon>Bauhinia</taxon>
    </lineage>
</organism>
<proteinExistence type="predicted"/>